<protein>
    <submittedName>
        <fullName evidence="2">Uncharacterized protein</fullName>
    </submittedName>
</protein>
<comment type="caution">
    <text evidence="2">The sequence shown here is derived from an EMBL/GenBank/DDBJ whole genome shotgun (WGS) entry which is preliminary data.</text>
</comment>
<evidence type="ECO:0000313" key="2">
    <source>
        <dbReference type="EMBL" id="KXA95066.1"/>
    </source>
</evidence>
<sequence length="80" mass="9367">TSSSIERVRSCLCPELKTSLKDVLDSSKFFTGTIKRLFELIFNVFLNYFLLTCFGYLKLSSKDGKVERESFLFRNFSKYL</sequence>
<keyword evidence="1" id="KW-1133">Transmembrane helix</keyword>
<name>A0A133ULS3_9EURY</name>
<gene>
    <name evidence="2" type="ORF">AKJ37_07070</name>
</gene>
<evidence type="ECO:0000313" key="3">
    <source>
        <dbReference type="Proteomes" id="UP000070463"/>
    </source>
</evidence>
<keyword evidence="1" id="KW-0472">Membrane</keyword>
<dbReference type="EMBL" id="LHXR01000154">
    <property type="protein sequence ID" value="KXA95066.1"/>
    <property type="molecule type" value="Genomic_DNA"/>
</dbReference>
<accession>A0A133ULS3</accession>
<feature type="non-terminal residue" evidence="2">
    <location>
        <position position="1"/>
    </location>
</feature>
<proteinExistence type="predicted"/>
<feature type="transmembrane region" description="Helical" evidence="1">
    <location>
        <begin position="37"/>
        <end position="57"/>
    </location>
</feature>
<keyword evidence="1" id="KW-0812">Transmembrane</keyword>
<keyword evidence="3" id="KW-1185">Reference proteome</keyword>
<dbReference type="Proteomes" id="UP000070463">
    <property type="component" value="Unassembled WGS sequence"/>
</dbReference>
<dbReference type="AlphaFoldDB" id="A0A133ULS3"/>
<organism evidence="2 3">
    <name type="scientific">candidate division MSBL1 archaeon SCGC-AAA259I09</name>
    <dbReference type="NCBI Taxonomy" id="1698267"/>
    <lineage>
        <taxon>Archaea</taxon>
        <taxon>Methanobacteriati</taxon>
        <taxon>Methanobacteriota</taxon>
        <taxon>candidate division MSBL1</taxon>
    </lineage>
</organism>
<reference evidence="2 3" key="1">
    <citation type="journal article" date="2016" name="Sci. Rep.">
        <title>Metabolic traits of an uncultured archaeal lineage -MSBL1- from brine pools of the Red Sea.</title>
        <authorList>
            <person name="Mwirichia R."/>
            <person name="Alam I."/>
            <person name="Rashid M."/>
            <person name="Vinu M."/>
            <person name="Ba-Alawi W."/>
            <person name="Anthony Kamau A."/>
            <person name="Kamanda Ngugi D."/>
            <person name="Goker M."/>
            <person name="Klenk H.P."/>
            <person name="Bajic V."/>
            <person name="Stingl U."/>
        </authorList>
    </citation>
    <scope>NUCLEOTIDE SEQUENCE [LARGE SCALE GENOMIC DNA]</scope>
    <source>
        <strain evidence="2">SCGC-AAA259I09</strain>
    </source>
</reference>
<evidence type="ECO:0000256" key="1">
    <source>
        <dbReference type="SAM" id="Phobius"/>
    </source>
</evidence>